<dbReference type="InterPro" id="IPR036291">
    <property type="entry name" value="NAD(P)-bd_dom_sf"/>
</dbReference>
<keyword evidence="8" id="KW-0333">Golgi apparatus</keyword>
<comment type="subcellular location">
    <subcellularLocation>
        <location evidence="2">Golgi apparatus membrane</location>
        <topology evidence="2">Single-pass type II membrane protein</topology>
    </subcellularLocation>
    <subcellularLocation>
        <location evidence="12">Golgi apparatus</location>
        <location evidence="12">Golgi stack membrane</location>
    </subcellularLocation>
</comment>
<dbReference type="GO" id="GO:0070403">
    <property type="term" value="F:NAD+ binding"/>
    <property type="evidence" value="ECO:0007669"/>
    <property type="project" value="InterPro"/>
</dbReference>
<keyword evidence="10" id="KW-0325">Glycoprotein</keyword>
<sequence length="324" mass="35097">MAATGAPRPPGTAPERVVVTGGAGFVGSHLVAHFLDAGAEVVCLDDFSSGSKRNLEFPDHGRLSLRTMDVSEECEVEGPVDAVLHFASPASPVDYLNRPLATMRVGSQGTWNALELARRKGARLLMASTSEVYGDPQVHPQPESYWGCVNPIGPRSVYDESKRFSEALTMAYHQQHGVDVAIVRIFNTYGPRMRHSDGRAVPTFIAQALAGEPITISGDGSQTRSFCYVDDLVAGVAAMLRSGLVGPVNLGNPEEYRIDTLARRVRSLTGSSSPIRFIDLPVDDPRCRRPDITRARRDLGWAPAVGVTEGLRRTIEWFRGASAV</sequence>
<dbReference type="PANTHER" id="PTHR43078:SF6">
    <property type="entry name" value="UDP-GLUCURONIC ACID DECARBOXYLASE 1"/>
    <property type="match status" value="1"/>
</dbReference>
<keyword evidence="9" id="KW-0472">Membrane</keyword>
<dbReference type="Pfam" id="PF01370">
    <property type="entry name" value="Epimerase"/>
    <property type="match status" value="1"/>
</dbReference>
<dbReference type="GO" id="GO:0048040">
    <property type="term" value="F:UDP-glucuronate decarboxylase activity"/>
    <property type="evidence" value="ECO:0007669"/>
    <property type="project" value="TreeGrafter"/>
</dbReference>
<keyword evidence="6" id="KW-1133">Transmembrane helix</keyword>
<evidence type="ECO:0000313" key="14">
    <source>
        <dbReference type="EMBL" id="TNM25772.1"/>
    </source>
</evidence>
<evidence type="ECO:0000256" key="4">
    <source>
        <dbReference type="ARBA" id="ARBA00022793"/>
    </source>
</evidence>
<keyword evidence="11" id="KW-0456">Lyase</keyword>
<evidence type="ECO:0000256" key="1">
    <source>
        <dbReference type="ARBA" id="ARBA00001911"/>
    </source>
</evidence>
<dbReference type="GO" id="GO:0033320">
    <property type="term" value="P:UDP-D-xylose biosynthetic process"/>
    <property type="evidence" value="ECO:0007669"/>
    <property type="project" value="UniProtKB-UniPathway"/>
</dbReference>
<dbReference type="AlphaFoldDB" id="A0A5C4UQF9"/>
<evidence type="ECO:0000256" key="10">
    <source>
        <dbReference type="ARBA" id="ARBA00023180"/>
    </source>
</evidence>
<dbReference type="InterPro" id="IPR044516">
    <property type="entry name" value="UXS-like"/>
</dbReference>
<evidence type="ECO:0000256" key="3">
    <source>
        <dbReference type="ARBA" id="ARBA00022692"/>
    </source>
</evidence>
<keyword evidence="5" id="KW-0735">Signal-anchor</keyword>
<name>A0A5C4UQF9_9ACTN</name>
<keyword evidence="15" id="KW-1185">Reference proteome</keyword>
<dbReference type="Proteomes" id="UP000311713">
    <property type="component" value="Unassembled WGS sequence"/>
</dbReference>
<reference evidence="14 15" key="1">
    <citation type="submission" date="2019-06" db="EMBL/GenBank/DDBJ databases">
        <title>Draft genome of Streptomyces sedi sp. JCM16909.</title>
        <authorList>
            <person name="Klykleung N."/>
            <person name="Tanasupawat S."/>
            <person name="Kudo T."/>
            <person name="Yuki M."/>
            <person name="Ohkuma M."/>
        </authorList>
    </citation>
    <scope>NUCLEOTIDE SEQUENCE [LARGE SCALE GENOMIC DNA]</scope>
    <source>
        <strain evidence="14 15">JCM 16909</strain>
    </source>
</reference>
<dbReference type="PANTHER" id="PTHR43078">
    <property type="entry name" value="UDP-GLUCURONIC ACID DECARBOXYLASE-RELATED"/>
    <property type="match status" value="1"/>
</dbReference>
<keyword evidence="7" id="KW-0520">NAD</keyword>
<protein>
    <submittedName>
        <fullName evidence="14">SDR family oxidoreductase</fullName>
    </submittedName>
</protein>
<comment type="caution">
    <text evidence="14">The sequence shown here is derived from an EMBL/GenBank/DDBJ whole genome shotgun (WGS) entry which is preliminary data.</text>
</comment>
<feature type="domain" description="NAD-dependent epimerase/dehydratase" evidence="13">
    <location>
        <begin position="17"/>
        <end position="243"/>
    </location>
</feature>
<evidence type="ECO:0000259" key="13">
    <source>
        <dbReference type="Pfam" id="PF01370"/>
    </source>
</evidence>
<evidence type="ECO:0000256" key="9">
    <source>
        <dbReference type="ARBA" id="ARBA00023136"/>
    </source>
</evidence>
<dbReference type="GO" id="GO:0005737">
    <property type="term" value="C:cytoplasm"/>
    <property type="evidence" value="ECO:0007669"/>
    <property type="project" value="TreeGrafter"/>
</dbReference>
<evidence type="ECO:0000313" key="15">
    <source>
        <dbReference type="Proteomes" id="UP000311713"/>
    </source>
</evidence>
<evidence type="ECO:0000256" key="5">
    <source>
        <dbReference type="ARBA" id="ARBA00022968"/>
    </source>
</evidence>
<dbReference type="FunFam" id="3.40.50.720:FF:000065">
    <property type="entry name" value="UDP-glucuronic acid decarboxylase 1"/>
    <property type="match status" value="1"/>
</dbReference>
<dbReference type="UniPathway" id="UPA00796">
    <property type="reaction ID" value="UER00771"/>
</dbReference>
<organism evidence="14 15">
    <name type="scientific">Streptomyces sedi</name>
    <dbReference type="NCBI Taxonomy" id="555059"/>
    <lineage>
        <taxon>Bacteria</taxon>
        <taxon>Bacillati</taxon>
        <taxon>Actinomycetota</taxon>
        <taxon>Actinomycetes</taxon>
        <taxon>Kitasatosporales</taxon>
        <taxon>Streptomycetaceae</taxon>
        <taxon>Streptomyces</taxon>
    </lineage>
</organism>
<dbReference type="EMBL" id="VDGT01000028">
    <property type="protein sequence ID" value="TNM25772.1"/>
    <property type="molecule type" value="Genomic_DNA"/>
</dbReference>
<dbReference type="Gene3D" id="3.40.50.720">
    <property type="entry name" value="NAD(P)-binding Rossmann-like Domain"/>
    <property type="match status" value="1"/>
</dbReference>
<evidence type="ECO:0000256" key="2">
    <source>
        <dbReference type="ARBA" id="ARBA00004323"/>
    </source>
</evidence>
<evidence type="ECO:0000256" key="8">
    <source>
        <dbReference type="ARBA" id="ARBA00023034"/>
    </source>
</evidence>
<comment type="cofactor">
    <cofactor evidence="1">
        <name>NAD(+)</name>
        <dbReference type="ChEBI" id="CHEBI:57540"/>
    </cofactor>
</comment>
<dbReference type="OrthoDB" id="9801785at2"/>
<accession>A0A5C4UQF9</accession>
<dbReference type="GO" id="GO:0042732">
    <property type="term" value="P:D-xylose metabolic process"/>
    <property type="evidence" value="ECO:0007669"/>
    <property type="project" value="InterPro"/>
</dbReference>
<proteinExistence type="predicted"/>
<keyword evidence="4" id="KW-0210">Decarboxylase</keyword>
<evidence type="ECO:0000256" key="12">
    <source>
        <dbReference type="ARBA" id="ARBA00037859"/>
    </source>
</evidence>
<keyword evidence="3" id="KW-0812">Transmembrane</keyword>
<evidence type="ECO:0000256" key="7">
    <source>
        <dbReference type="ARBA" id="ARBA00023027"/>
    </source>
</evidence>
<dbReference type="CDD" id="cd05230">
    <property type="entry name" value="UGD_SDR_e"/>
    <property type="match status" value="1"/>
</dbReference>
<dbReference type="InterPro" id="IPR001509">
    <property type="entry name" value="Epimerase_deHydtase"/>
</dbReference>
<gene>
    <name evidence="14" type="ORF">FH715_26125</name>
</gene>
<evidence type="ECO:0000256" key="11">
    <source>
        <dbReference type="ARBA" id="ARBA00023239"/>
    </source>
</evidence>
<evidence type="ECO:0000256" key="6">
    <source>
        <dbReference type="ARBA" id="ARBA00022989"/>
    </source>
</evidence>
<dbReference type="SUPFAM" id="SSF51735">
    <property type="entry name" value="NAD(P)-binding Rossmann-fold domains"/>
    <property type="match status" value="1"/>
</dbReference>
<dbReference type="RefSeq" id="WP_139649632.1">
    <property type="nucleotide sequence ID" value="NZ_BAAAZS010000067.1"/>
</dbReference>